<dbReference type="SUPFAM" id="SSF53850">
    <property type="entry name" value="Periplasmic binding protein-like II"/>
    <property type="match status" value="1"/>
</dbReference>
<sequence>MIARRALPLLALLPAAASAQERNWPSQPIRLIVPFAAGTSDTVARLVGLEMAKSLGVPVVVENRPGAGGNIGAEAVARAAPDGNTLVLGTISSHAINPAITPRMPYDNLRDFAPVTQLAAQPNAIVVPAASAIRDLPGLVAATRTNRGMPFGTSGVGTSVHLAGALFAQMTGTEIEHIPYRGSAQVTTALLSGELPLAFDNLSSVLPFAREGRMRILGVTSRDRAAAVPEIPAVAEALPGFESLSWHGIFAPARTPAPVVARLQREAVAALAMPLVAARFRELGITPVGSSPGEFAAFVASETARWGAVARAANIRLD</sequence>
<evidence type="ECO:0000313" key="4">
    <source>
        <dbReference type="Proteomes" id="UP001526430"/>
    </source>
</evidence>
<dbReference type="Proteomes" id="UP001526430">
    <property type="component" value="Unassembled WGS sequence"/>
</dbReference>
<gene>
    <name evidence="3" type="ORF">OF850_07150</name>
</gene>
<keyword evidence="2" id="KW-0732">Signal</keyword>
<dbReference type="Pfam" id="PF03401">
    <property type="entry name" value="TctC"/>
    <property type="match status" value="1"/>
</dbReference>
<accession>A0ABT3NTB5</accession>
<dbReference type="InterPro" id="IPR005064">
    <property type="entry name" value="BUG"/>
</dbReference>
<dbReference type="Gene3D" id="3.40.190.10">
    <property type="entry name" value="Periplasmic binding protein-like II"/>
    <property type="match status" value="1"/>
</dbReference>
<dbReference type="RefSeq" id="WP_301589290.1">
    <property type="nucleotide sequence ID" value="NZ_JAPFQI010000003.1"/>
</dbReference>
<feature type="signal peptide" evidence="2">
    <location>
        <begin position="1"/>
        <end position="19"/>
    </location>
</feature>
<dbReference type="PANTHER" id="PTHR42928:SF5">
    <property type="entry name" value="BLR1237 PROTEIN"/>
    <property type="match status" value="1"/>
</dbReference>
<dbReference type="EMBL" id="JAPFQI010000003">
    <property type="protein sequence ID" value="MCW8085397.1"/>
    <property type="molecule type" value="Genomic_DNA"/>
</dbReference>
<evidence type="ECO:0000256" key="2">
    <source>
        <dbReference type="SAM" id="SignalP"/>
    </source>
</evidence>
<dbReference type="PIRSF" id="PIRSF017082">
    <property type="entry name" value="YflP"/>
    <property type="match status" value="1"/>
</dbReference>
<comment type="similarity">
    <text evidence="1">Belongs to the UPF0065 (bug) family.</text>
</comment>
<reference evidence="3 4" key="1">
    <citation type="submission" date="2022-10" db="EMBL/GenBank/DDBJ databases">
        <title>Roseococcus glaciei nov., sp. nov., isolated from glacier.</title>
        <authorList>
            <person name="Liu Q."/>
            <person name="Xin Y.-H."/>
        </authorList>
    </citation>
    <scope>NUCLEOTIDE SEQUENCE [LARGE SCALE GENOMIC DNA]</scope>
    <source>
        <strain evidence="3 4">MDT2-1-1</strain>
    </source>
</reference>
<dbReference type="InterPro" id="IPR042100">
    <property type="entry name" value="Bug_dom1"/>
</dbReference>
<keyword evidence="4" id="KW-1185">Reference proteome</keyword>
<comment type="caution">
    <text evidence="3">The sequence shown here is derived from an EMBL/GenBank/DDBJ whole genome shotgun (WGS) entry which is preliminary data.</text>
</comment>
<protein>
    <submittedName>
        <fullName evidence="3">Tripartite tricarboxylate transporter substrate binding protein</fullName>
    </submittedName>
</protein>
<name>A0ABT3NTB5_9PROT</name>
<evidence type="ECO:0000313" key="3">
    <source>
        <dbReference type="EMBL" id="MCW8085397.1"/>
    </source>
</evidence>
<dbReference type="PANTHER" id="PTHR42928">
    <property type="entry name" value="TRICARBOXYLATE-BINDING PROTEIN"/>
    <property type="match status" value="1"/>
</dbReference>
<proteinExistence type="inferred from homology"/>
<organism evidence="3 4">
    <name type="scientific">Sabulicella glaciei</name>
    <dbReference type="NCBI Taxonomy" id="2984948"/>
    <lineage>
        <taxon>Bacteria</taxon>
        <taxon>Pseudomonadati</taxon>
        <taxon>Pseudomonadota</taxon>
        <taxon>Alphaproteobacteria</taxon>
        <taxon>Acetobacterales</taxon>
        <taxon>Acetobacteraceae</taxon>
        <taxon>Sabulicella</taxon>
    </lineage>
</organism>
<dbReference type="Gene3D" id="3.40.190.150">
    <property type="entry name" value="Bordetella uptake gene, domain 1"/>
    <property type="match status" value="1"/>
</dbReference>
<dbReference type="CDD" id="cd13578">
    <property type="entry name" value="PBP2_Bug27"/>
    <property type="match status" value="1"/>
</dbReference>
<evidence type="ECO:0000256" key="1">
    <source>
        <dbReference type="ARBA" id="ARBA00006987"/>
    </source>
</evidence>
<feature type="chain" id="PRO_5045724965" evidence="2">
    <location>
        <begin position="20"/>
        <end position="318"/>
    </location>
</feature>